<sequence length="101" mass="10621">MRYPASAETGTSSLDGGLLSCEGYSTSGALSFSSTTTRTTTWIWVVPLLGGEPPSTAMTLKCTSACSSLSSGFSKTSSTYLSPSLRLPKERLKYSFSGVML</sequence>
<dbReference type="Ensembl" id="ENSFTIT00000017165.1">
    <property type="protein sequence ID" value="ENSFTIP00000016470.1"/>
    <property type="gene ID" value="ENSFTIG00000010909.1"/>
</dbReference>
<dbReference type="OMA" id="RTTTWIW"/>
<reference evidence="1" key="2">
    <citation type="submission" date="2025-09" db="UniProtKB">
        <authorList>
            <consortium name="Ensembl"/>
        </authorList>
    </citation>
    <scope>IDENTIFICATION</scope>
</reference>
<accession>A0A8C4URG0</accession>
<keyword evidence="2" id="KW-1185">Reference proteome</keyword>
<dbReference type="AlphaFoldDB" id="A0A8C4URG0"/>
<protein>
    <submittedName>
        <fullName evidence="1">Uncharacterized protein</fullName>
    </submittedName>
</protein>
<evidence type="ECO:0000313" key="2">
    <source>
        <dbReference type="Proteomes" id="UP000694562"/>
    </source>
</evidence>
<evidence type="ECO:0000313" key="1">
    <source>
        <dbReference type="Ensembl" id="ENSFTIP00000016470.1"/>
    </source>
</evidence>
<reference evidence="1" key="1">
    <citation type="submission" date="2025-08" db="UniProtKB">
        <authorList>
            <consortium name="Ensembl"/>
        </authorList>
    </citation>
    <scope>IDENTIFICATION</scope>
</reference>
<name>A0A8C4URG0_FALTI</name>
<proteinExistence type="predicted"/>
<organism evidence="1 2">
    <name type="scientific">Falco tinnunculus</name>
    <name type="common">Common kestrel</name>
    <dbReference type="NCBI Taxonomy" id="100819"/>
    <lineage>
        <taxon>Eukaryota</taxon>
        <taxon>Metazoa</taxon>
        <taxon>Chordata</taxon>
        <taxon>Craniata</taxon>
        <taxon>Vertebrata</taxon>
        <taxon>Euteleostomi</taxon>
        <taxon>Archelosauria</taxon>
        <taxon>Archosauria</taxon>
        <taxon>Dinosauria</taxon>
        <taxon>Saurischia</taxon>
        <taxon>Theropoda</taxon>
        <taxon>Coelurosauria</taxon>
        <taxon>Aves</taxon>
        <taxon>Neognathae</taxon>
        <taxon>Neoaves</taxon>
        <taxon>Telluraves</taxon>
        <taxon>Australaves</taxon>
        <taxon>Falconiformes</taxon>
        <taxon>Falconidae</taxon>
        <taxon>Falco</taxon>
    </lineage>
</organism>
<dbReference type="Proteomes" id="UP000694562">
    <property type="component" value="Unplaced"/>
</dbReference>